<name>A0AAV7NVM1_PLEWA</name>
<sequence>MEPVICSWWREHGTSDLLLVKGAWNPCSAPGGESMEPVFCSWWREHGTRVLLLVERAWNPCSLICSWWREHGTRDLEGAWNLCSAPGGESMEHLFCSWWREHGTRVVLLVERAWNTCCAPGGGSMEHVICSWWREHGTRVLLLVEGAWNTCSAPGGESMEHVISDEGPPCAESHRTGSALRKAPPDAALRVFVPLRGSLASPGWLWVWCVRSPCLGNRGTVSCFQRQLGLKVSDKRRQYSAALSLRVKIKSDGKKYPGGARCRAVLSAGARRTEGPVRLDLRAVLLDAPGGGGCVELNEWIAELTPKGRIRFVSPRRLVGCLWIVRAQHAPRSLQA</sequence>
<keyword evidence="2" id="KW-1185">Reference proteome</keyword>
<proteinExistence type="predicted"/>
<evidence type="ECO:0000313" key="2">
    <source>
        <dbReference type="Proteomes" id="UP001066276"/>
    </source>
</evidence>
<protein>
    <submittedName>
        <fullName evidence="1">Uncharacterized protein</fullName>
    </submittedName>
</protein>
<reference evidence="1" key="1">
    <citation type="journal article" date="2022" name="bioRxiv">
        <title>Sequencing and chromosome-scale assembly of the giantPleurodeles waltlgenome.</title>
        <authorList>
            <person name="Brown T."/>
            <person name="Elewa A."/>
            <person name="Iarovenko S."/>
            <person name="Subramanian E."/>
            <person name="Araus A.J."/>
            <person name="Petzold A."/>
            <person name="Susuki M."/>
            <person name="Suzuki K.-i.T."/>
            <person name="Hayashi T."/>
            <person name="Toyoda A."/>
            <person name="Oliveira C."/>
            <person name="Osipova E."/>
            <person name="Leigh N.D."/>
            <person name="Simon A."/>
            <person name="Yun M.H."/>
        </authorList>
    </citation>
    <scope>NUCLEOTIDE SEQUENCE</scope>
    <source>
        <strain evidence="1">20211129_DDA</strain>
        <tissue evidence="1">Liver</tissue>
    </source>
</reference>
<dbReference type="AlphaFoldDB" id="A0AAV7NVM1"/>
<accession>A0AAV7NVM1</accession>
<organism evidence="1 2">
    <name type="scientific">Pleurodeles waltl</name>
    <name type="common">Iberian ribbed newt</name>
    <dbReference type="NCBI Taxonomy" id="8319"/>
    <lineage>
        <taxon>Eukaryota</taxon>
        <taxon>Metazoa</taxon>
        <taxon>Chordata</taxon>
        <taxon>Craniata</taxon>
        <taxon>Vertebrata</taxon>
        <taxon>Euteleostomi</taxon>
        <taxon>Amphibia</taxon>
        <taxon>Batrachia</taxon>
        <taxon>Caudata</taxon>
        <taxon>Salamandroidea</taxon>
        <taxon>Salamandridae</taxon>
        <taxon>Pleurodelinae</taxon>
        <taxon>Pleurodeles</taxon>
    </lineage>
</organism>
<evidence type="ECO:0000313" key="1">
    <source>
        <dbReference type="EMBL" id="KAJ1120057.1"/>
    </source>
</evidence>
<comment type="caution">
    <text evidence="1">The sequence shown here is derived from an EMBL/GenBank/DDBJ whole genome shotgun (WGS) entry which is preliminary data.</text>
</comment>
<dbReference type="Proteomes" id="UP001066276">
    <property type="component" value="Chromosome 8"/>
</dbReference>
<dbReference type="EMBL" id="JANPWB010000012">
    <property type="protein sequence ID" value="KAJ1120057.1"/>
    <property type="molecule type" value="Genomic_DNA"/>
</dbReference>
<gene>
    <name evidence="1" type="ORF">NDU88_008240</name>
</gene>